<reference evidence="7" key="1">
    <citation type="submission" date="2024-07" db="EMBL/GenBank/DDBJ databases">
        <title>Two chromosome-level genome assemblies of Korean endemic species Abeliophyllum distichum and Forsythia ovata (Oleaceae).</title>
        <authorList>
            <person name="Jang H."/>
        </authorList>
    </citation>
    <scope>NUCLEOTIDE SEQUENCE [LARGE SCALE GENOMIC DNA]</scope>
</reference>
<feature type="region of interest" description="Disordered" evidence="5">
    <location>
        <begin position="45"/>
        <end position="85"/>
    </location>
</feature>
<feature type="compositionally biased region" description="Basic residues" evidence="5">
    <location>
        <begin position="52"/>
        <end position="62"/>
    </location>
</feature>
<dbReference type="PANTHER" id="PTHR33124">
    <property type="entry name" value="TRANSCRIPTION FACTOR IBH1-LIKE 1"/>
    <property type="match status" value="1"/>
</dbReference>
<evidence type="ECO:0000313" key="6">
    <source>
        <dbReference type="EMBL" id="KAL2496667.1"/>
    </source>
</evidence>
<keyword evidence="2" id="KW-0805">Transcription regulation</keyword>
<dbReference type="InterPro" id="IPR044549">
    <property type="entry name" value="bHLH_AtIBH1-like"/>
</dbReference>
<dbReference type="InterPro" id="IPR044660">
    <property type="entry name" value="IBH1-like"/>
</dbReference>
<protein>
    <submittedName>
        <fullName evidence="6">Transcription factor PAR1-like</fullName>
    </submittedName>
</protein>
<keyword evidence="3" id="KW-0804">Transcription</keyword>
<evidence type="ECO:0000256" key="3">
    <source>
        <dbReference type="ARBA" id="ARBA00023163"/>
    </source>
</evidence>
<evidence type="ECO:0000313" key="7">
    <source>
        <dbReference type="Proteomes" id="UP001604277"/>
    </source>
</evidence>
<dbReference type="Proteomes" id="UP001604277">
    <property type="component" value="Unassembled WGS sequence"/>
</dbReference>
<evidence type="ECO:0000256" key="5">
    <source>
        <dbReference type="SAM" id="MobiDB-lite"/>
    </source>
</evidence>
<keyword evidence="4" id="KW-0539">Nucleus</keyword>
<sequence>MESSNRCNCASEPETIATLSRKEETNPEMGLAVQESDKANIRRVRQQESHRRSIKNRTHVKKISKDVNGHSNGVVSGGGEESDEKAEVEKKIVALQKIVPGGDSLGVDKLFEETAEYILTLQCQVKVLRFLASYVEGPEIEKRKLGGVAK</sequence>
<dbReference type="CDD" id="cd11444">
    <property type="entry name" value="bHLH_AtIBH1_like"/>
    <property type="match status" value="1"/>
</dbReference>
<evidence type="ECO:0000256" key="2">
    <source>
        <dbReference type="ARBA" id="ARBA00023015"/>
    </source>
</evidence>
<dbReference type="GO" id="GO:0005634">
    <property type="term" value="C:nucleus"/>
    <property type="evidence" value="ECO:0007669"/>
    <property type="project" value="UniProtKB-SubCell"/>
</dbReference>
<comment type="subcellular location">
    <subcellularLocation>
        <location evidence="1">Nucleus</location>
    </subcellularLocation>
</comment>
<keyword evidence="7" id="KW-1185">Reference proteome</keyword>
<comment type="caution">
    <text evidence="6">The sequence shown here is derived from an EMBL/GenBank/DDBJ whole genome shotgun (WGS) entry which is preliminary data.</text>
</comment>
<gene>
    <name evidence="6" type="ORF">Fot_40424</name>
</gene>
<dbReference type="AlphaFoldDB" id="A0ABD1S7G6"/>
<name>A0ABD1S7G6_9LAMI</name>
<dbReference type="EMBL" id="JBFOLJ010000011">
    <property type="protein sequence ID" value="KAL2496667.1"/>
    <property type="molecule type" value="Genomic_DNA"/>
</dbReference>
<evidence type="ECO:0000256" key="1">
    <source>
        <dbReference type="ARBA" id="ARBA00004123"/>
    </source>
</evidence>
<proteinExistence type="predicted"/>
<organism evidence="6 7">
    <name type="scientific">Forsythia ovata</name>
    <dbReference type="NCBI Taxonomy" id="205694"/>
    <lineage>
        <taxon>Eukaryota</taxon>
        <taxon>Viridiplantae</taxon>
        <taxon>Streptophyta</taxon>
        <taxon>Embryophyta</taxon>
        <taxon>Tracheophyta</taxon>
        <taxon>Spermatophyta</taxon>
        <taxon>Magnoliopsida</taxon>
        <taxon>eudicotyledons</taxon>
        <taxon>Gunneridae</taxon>
        <taxon>Pentapetalae</taxon>
        <taxon>asterids</taxon>
        <taxon>lamiids</taxon>
        <taxon>Lamiales</taxon>
        <taxon>Oleaceae</taxon>
        <taxon>Forsythieae</taxon>
        <taxon>Forsythia</taxon>
    </lineage>
</organism>
<dbReference type="PANTHER" id="PTHR33124:SF43">
    <property type="entry name" value="TRANSCRIPTION FACTOR PAR2"/>
    <property type="match status" value="1"/>
</dbReference>
<accession>A0ABD1S7G6</accession>
<evidence type="ECO:0000256" key="4">
    <source>
        <dbReference type="ARBA" id="ARBA00023242"/>
    </source>
</evidence>